<evidence type="ECO:0000256" key="3">
    <source>
        <dbReference type="ARBA" id="ARBA00022989"/>
    </source>
</evidence>
<organism evidence="6 7">
    <name type="scientific">Ligilactobacillus ruminis</name>
    <dbReference type="NCBI Taxonomy" id="1623"/>
    <lineage>
        <taxon>Bacteria</taxon>
        <taxon>Bacillati</taxon>
        <taxon>Bacillota</taxon>
        <taxon>Bacilli</taxon>
        <taxon>Lactobacillales</taxon>
        <taxon>Lactobacillaceae</taxon>
        <taxon>Ligilactobacillus</taxon>
    </lineage>
</organism>
<accession>A0ABY1AAL3</accession>
<name>A0ABY1AAL3_9LACO</name>
<comment type="caution">
    <text evidence="6">The sequence shown here is derived from an EMBL/GenBank/DDBJ whole genome shotgun (WGS) entry which is preliminary data.</text>
</comment>
<dbReference type="EMBL" id="FOCC01000004">
    <property type="protein sequence ID" value="SEM54291.1"/>
    <property type="molecule type" value="Genomic_DNA"/>
</dbReference>
<dbReference type="PANTHER" id="PTHR37306:SF1">
    <property type="entry name" value="COLICIN V PRODUCTION PROTEIN"/>
    <property type="match status" value="1"/>
</dbReference>
<evidence type="ECO:0000313" key="6">
    <source>
        <dbReference type="EMBL" id="SEM54291.1"/>
    </source>
</evidence>
<reference evidence="6 7" key="1">
    <citation type="submission" date="2016-10" db="EMBL/GenBank/DDBJ databases">
        <authorList>
            <person name="Varghese N."/>
            <person name="Submissions S."/>
        </authorList>
    </citation>
    <scope>NUCLEOTIDE SEQUENCE [LARGE SCALE GENOMIC DNA]</scope>
    <source>
        <strain evidence="6 7">WC1T17</strain>
    </source>
</reference>
<feature type="transmembrane region" description="Helical" evidence="5">
    <location>
        <begin position="25"/>
        <end position="43"/>
    </location>
</feature>
<proteinExistence type="predicted"/>
<keyword evidence="3 5" id="KW-1133">Transmembrane helix</keyword>
<protein>
    <submittedName>
        <fullName evidence="6">Uncharacterized membrane protein, required for colicin V production</fullName>
    </submittedName>
</protein>
<keyword evidence="2 5" id="KW-0812">Transmembrane</keyword>
<gene>
    <name evidence="6" type="ORF">SAMN05216431_10446</name>
</gene>
<evidence type="ECO:0000256" key="1">
    <source>
        <dbReference type="ARBA" id="ARBA00004141"/>
    </source>
</evidence>
<dbReference type="Proteomes" id="UP000182089">
    <property type="component" value="Unassembled WGS sequence"/>
</dbReference>
<evidence type="ECO:0000256" key="4">
    <source>
        <dbReference type="ARBA" id="ARBA00023136"/>
    </source>
</evidence>
<feature type="transmembrane region" description="Helical" evidence="5">
    <location>
        <begin position="115"/>
        <end position="136"/>
    </location>
</feature>
<dbReference type="PANTHER" id="PTHR37306">
    <property type="entry name" value="COLICIN V PRODUCTION PROTEIN"/>
    <property type="match status" value="1"/>
</dbReference>
<dbReference type="InterPro" id="IPR003825">
    <property type="entry name" value="Colicin-V_CvpA"/>
</dbReference>
<evidence type="ECO:0000256" key="2">
    <source>
        <dbReference type="ARBA" id="ARBA00022692"/>
    </source>
</evidence>
<evidence type="ECO:0000256" key="5">
    <source>
        <dbReference type="SAM" id="Phobius"/>
    </source>
</evidence>
<dbReference type="Pfam" id="PF02674">
    <property type="entry name" value="Colicin_V"/>
    <property type="match status" value="1"/>
</dbReference>
<evidence type="ECO:0000313" key="7">
    <source>
        <dbReference type="Proteomes" id="UP000182089"/>
    </source>
</evidence>
<comment type="subcellular location">
    <subcellularLocation>
        <location evidence="1">Membrane</location>
        <topology evidence="1">Multi-pass membrane protein</topology>
    </subcellularLocation>
</comment>
<feature type="transmembrane region" description="Helical" evidence="5">
    <location>
        <begin position="75"/>
        <end position="95"/>
    </location>
</feature>
<sequence length="178" mass="19429">MVSIIIVILLILAYRYGFTKGIMGLIVRVASFILVALLAGVLSHRYGPILAAKLPRFSGESQGVLANLGLNLNEAFYQLILFWLFTIGLGILVRMMLGPLTVVANLPGISLVNRVLGGLVTSLLMYGVLFLILLLLSSWPNENVRASVTDSTLAQIMLEKTPVVSNNILKYWLSELNA</sequence>
<keyword evidence="4 5" id="KW-0472">Membrane</keyword>